<name>A0ABU3P7S4_9BURK</name>
<protein>
    <submittedName>
        <fullName evidence="6">AarF/ABC1/UbiB kinase family protein</fullName>
        <ecNumber evidence="6">2.7.-.-</ecNumber>
    </submittedName>
</protein>
<dbReference type="PANTHER" id="PTHR43851">
    <property type="match status" value="1"/>
</dbReference>
<evidence type="ECO:0000256" key="2">
    <source>
        <dbReference type="ARBA" id="ARBA00022679"/>
    </source>
</evidence>
<organism evidence="6 7">
    <name type="scientific">Roseateles aquae</name>
    <dbReference type="NCBI Taxonomy" id="3077235"/>
    <lineage>
        <taxon>Bacteria</taxon>
        <taxon>Pseudomonadati</taxon>
        <taxon>Pseudomonadota</taxon>
        <taxon>Betaproteobacteria</taxon>
        <taxon>Burkholderiales</taxon>
        <taxon>Sphaerotilaceae</taxon>
        <taxon>Roseateles</taxon>
    </lineage>
</organism>
<evidence type="ECO:0000313" key="7">
    <source>
        <dbReference type="Proteomes" id="UP001246372"/>
    </source>
</evidence>
<comment type="caution">
    <text evidence="6">The sequence shown here is derived from an EMBL/GenBank/DDBJ whole genome shotgun (WGS) entry which is preliminary data.</text>
</comment>
<keyword evidence="6" id="KW-0418">Kinase</keyword>
<keyword evidence="2 6" id="KW-0808">Transferase</keyword>
<accession>A0ABU3P7S4</accession>
<keyword evidence="7" id="KW-1185">Reference proteome</keyword>
<feature type="domain" description="ABC1 atypical kinase-like" evidence="5">
    <location>
        <begin position="103"/>
        <end position="338"/>
    </location>
</feature>
<dbReference type="InterPro" id="IPR004147">
    <property type="entry name" value="ABC1_dom"/>
</dbReference>
<evidence type="ECO:0000313" key="6">
    <source>
        <dbReference type="EMBL" id="MDT8998626.1"/>
    </source>
</evidence>
<dbReference type="InterPro" id="IPR034646">
    <property type="entry name" value="ADCK3_dom"/>
</dbReference>
<comment type="similarity">
    <text evidence="1">Belongs to the protein kinase superfamily. ADCK protein kinase family.</text>
</comment>
<evidence type="ECO:0000256" key="3">
    <source>
        <dbReference type="ARBA" id="ARBA00022741"/>
    </source>
</evidence>
<dbReference type="GO" id="GO:0016301">
    <property type="term" value="F:kinase activity"/>
    <property type="evidence" value="ECO:0007669"/>
    <property type="project" value="UniProtKB-KW"/>
</dbReference>
<sequence length="450" mass="49915">MSAAGRAPRTGRLGRGLVAGGAVARAGLARLGHKMQDLSPGQAQDEATRERLQREREAELGRILFAALNQLKGVALKASQLLASEVQLLPPALREQLAQACYQATPMNQALVDKRMRQALGADWAERFADFEPQAFAAASLGQVHRARLHDGRQVALKLQYPGMAATVRSDMQLLRGLLLGPLGQRLIGDVDDTARAALQRVFDDIEHSLATELDYQQEAATQAELRERLQPLGLSVPAVWPELGNGQLLCSELMQGQHLGDWLATSPSQAERDRLGQLLFDSFWSMVFELRWLHADPHPGNFLFLPDGGLALLDFGCTRRLSASFVAHLGEAWNAVLRPAGEDALLAAYQALGLVDPAMTPDSFCQQLLPALRPLIDWQLEPFRHSHYDFSQRQPLPRLDAEQQRDAMRRLRGMPGELPFFDRAYLGLNQLLMRLGARVQTCNQWIRSP</sequence>
<dbReference type="PANTHER" id="PTHR43851:SF3">
    <property type="entry name" value="COENZYME Q8"/>
    <property type="match status" value="1"/>
</dbReference>
<evidence type="ECO:0000259" key="5">
    <source>
        <dbReference type="Pfam" id="PF03109"/>
    </source>
</evidence>
<reference evidence="6" key="1">
    <citation type="submission" date="2023-09" db="EMBL/GenBank/DDBJ databases">
        <title>Paucibacter sp. APW11 Genome sequencing and assembly.</title>
        <authorList>
            <person name="Kim I."/>
        </authorList>
    </citation>
    <scope>NUCLEOTIDE SEQUENCE</scope>
    <source>
        <strain evidence="6">APW11</strain>
    </source>
</reference>
<proteinExistence type="inferred from homology"/>
<dbReference type="EMBL" id="JAVXZY010000001">
    <property type="protein sequence ID" value="MDT8998626.1"/>
    <property type="molecule type" value="Genomic_DNA"/>
</dbReference>
<dbReference type="EC" id="2.7.-.-" evidence="6"/>
<evidence type="ECO:0000256" key="1">
    <source>
        <dbReference type="ARBA" id="ARBA00009670"/>
    </source>
</evidence>
<keyword evidence="3" id="KW-0547">Nucleotide-binding</keyword>
<dbReference type="InterPro" id="IPR011009">
    <property type="entry name" value="Kinase-like_dom_sf"/>
</dbReference>
<dbReference type="InterPro" id="IPR051409">
    <property type="entry name" value="Atypical_kinase_ADCK"/>
</dbReference>
<evidence type="ECO:0000256" key="4">
    <source>
        <dbReference type="ARBA" id="ARBA00022840"/>
    </source>
</evidence>
<dbReference type="Proteomes" id="UP001246372">
    <property type="component" value="Unassembled WGS sequence"/>
</dbReference>
<dbReference type="Pfam" id="PF03109">
    <property type="entry name" value="ABC1"/>
    <property type="match status" value="1"/>
</dbReference>
<dbReference type="RefSeq" id="WP_315649050.1">
    <property type="nucleotide sequence ID" value="NZ_JAVXZY010000001.1"/>
</dbReference>
<dbReference type="SUPFAM" id="SSF56112">
    <property type="entry name" value="Protein kinase-like (PK-like)"/>
    <property type="match status" value="1"/>
</dbReference>
<keyword evidence="4" id="KW-0067">ATP-binding</keyword>
<dbReference type="CDD" id="cd13970">
    <property type="entry name" value="ABC1_ADCK3"/>
    <property type="match status" value="1"/>
</dbReference>
<gene>
    <name evidence="6" type="ORF">RQP53_05005</name>
</gene>